<reference evidence="3 4" key="1">
    <citation type="submission" date="2017-04" db="EMBL/GenBank/DDBJ databases">
        <authorList>
            <person name="Afonso C.L."/>
            <person name="Miller P.J."/>
            <person name="Scott M.A."/>
            <person name="Spackman E."/>
            <person name="Goraichik I."/>
            <person name="Dimitrov K.M."/>
            <person name="Suarez D.L."/>
            <person name="Swayne D.E."/>
        </authorList>
    </citation>
    <scope>NUCLEOTIDE SEQUENCE [LARGE SCALE GENOMIC DNA]</scope>
    <source>
        <strain evidence="3 4">CGMCC 1.12708</strain>
    </source>
</reference>
<dbReference type="AlphaFoldDB" id="A0A1W2C4X7"/>
<dbReference type="EMBL" id="FWXS01000008">
    <property type="protein sequence ID" value="SMC80317.1"/>
    <property type="molecule type" value="Genomic_DNA"/>
</dbReference>
<proteinExistence type="predicted"/>
<dbReference type="InterPro" id="IPR018639">
    <property type="entry name" value="DUF2062"/>
</dbReference>
<evidence type="ECO:0000259" key="2">
    <source>
        <dbReference type="Pfam" id="PF09835"/>
    </source>
</evidence>
<dbReference type="Pfam" id="PF09835">
    <property type="entry name" value="DUF2062"/>
    <property type="match status" value="1"/>
</dbReference>
<accession>A0A1W2C4X7</accession>
<evidence type="ECO:0000313" key="4">
    <source>
        <dbReference type="Proteomes" id="UP000192393"/>
    </source>
</evidence>
<evidence type="ECO:0000256" key="1">
    <source>
        <dbReference type="SAM" id="Phobius"/>
    </source>
</evidence>
<dbReference type="PANTHER" id="PTHR40547:SF1">
    <property type="entry name" value="SLL0298 PROTEIN"/>
    <property type="match status" value="1"/>
</dbReference>
<keyword evidence="4" id="KW-1185">Reference proteome</keyword>
<dbReference type="STRING" id="1434700.SAMN06296427_108148"/>
<protein>
    <submittedName>
        <fullName evidence="3">Uncharacterized conserved protein, DUF2062 family</fullName>
    </submittedName>
</protein>
<dbReference type="PANTHER" id="PTHR40547">
    <property type="entry name" value="SLL0298 PROTEIN"/>
    <property type="match status" value="1"/>
</dbReference>
<keyword evidence="1" id="KW-0812">Transmembrane</keyword>
<organism evidence="3 4">
    <name type="scientific">Moheibacter sediminis</name>
    <dbReference type="NCBI Taxonomy" id="1434700"/>
    <lineage>
        <taxon>Bacteria</taxon>
        <taxon>Pseudomonadati</taxon>
        <taxon>Bacteroidota</taxon>
        <taxon>Flavobacteriia</taxon>
        <taxon>Flavobacteriales</taxon>
        <taxon>Weeksellaceae</taxon>
        <taxon>Moheibacter</taxon>
    </lineage>
</organism>
<feature type="transmembrane region" description="Helical" evidence="1">
    <location>
        <begin position="61"/>
        <end position="83"/>
    </location>
</feature>
<gene>
    <name evidence="3" type="ORF">SAMN06296427_108148</name>
</gene>
<feature type="transmembrane region" description="Helical" evidence="1">
    <location>
        <begin position="28"/>
        <end position="54"/>
    </location>
</feature>
<keyword evidence="1" id="KW-0472">Membrane</keyword>
<dbReference type="RefSeq" id="WP_084018018.1">
    <property type="nucleotide sequence ID" value="NZ_FWXS01000008.1"/>
</dbReference>
<keyword evidence="1" id="KW-1133">Transmembrane helix</keyword>
<feature type="domain" description="DUF2062" evidence="2">
    <location>
        <begin position="9"/>
        <end position="147"/>
    </location>
</feature>
<sequence>MNLPSVINRFKRQIISFEGEPAYIAKGFALGSFIGMLPIPGFHILSSLTLGALLKLNKKSVFLGVIKTNLFTAGFIFSFNYWIGKSFLGTQPKFVIPNEISFDFLRIVFASGIEAFQSLLVGGIIMGIISAVVNYYIVFYWIKNYRSYAVS</sequence>
<feature type="transmembrane region" description="Helical" evidence="1">
    <location>
        <begin position="119"/>
        <end position="142"/>
    </location>
</feature>
<dbReference type="OrthoDB" id="9794343at2"/>
<evidence type="ECO:0000313" key="3">
    <source>
        <dbReference type="EMBL" id="SMC80317.1"/>
    </source>
</evidence>
<name>A0A1W2C4X7_9FLAO</name>
<dbReference type="Proteomes" id="UP000192393">
    <property type="component" value="Unassembled WGS sequence"/>
</dbReference>